<dbReference type="GO" id="GO:0005886">
    <property type="term" value="C:plasma membrane"/>
    <property type="evidence" value="ECO:0007669"/>
    <property type="project" value="TreeGrafter"/>
</dbReference>
<feature type="transmembrane region" description="Helical" evidence="9">
    <location>
        <begin position="317"/>
        <end position="341"/>
    </location>
</feature>
<dbReference type="PRINTS" id="PR00762">
    <property type="entry name" value="CLCHANNEL"/>
</dbReference>
<evidence type="ECO:0000256" key="8">
    <source>
        <dbReference type="PROSITE-ProRule" id="PRU00703"/>
    </source>
</evidence>
<evidence type="ECO:0000313" key="12">
    <source>
        <dbReference type="EnsemblMetazoa" id="Aqu2.1.19917_001"/>
    </source>
</evidence>
<feature type="transmembrane region" description="Helical" evidence="9">
    <location>
        <begin position="260"/>
        <end position="281"/>
    </location>
</feature>
<comment type="similarity">
    <text evidence="9">Belongs to the chloride channel (TC 2.A.49) family.</text>
</comment>
<feature type="region of interest" description="Disordered" evidence="10">
    <location>
        <begin position="23"/>
        <end position="46"/>
    </location>
</feature>
<dbReference type="Gene3D" id="3.90.1280.20">
    <property type="match status" value="2"/>
</dbReference>
<feature type="transmembrane region" description="Helical" evidence="9">
    <location>
        <begin position="536"/>
        <end position="557"/>
    </location>
</feature>
<dbReference type="PROSITE" id="PS51371">
    <property type="entry name" value="CBS"/>
    <property type="match status" value="1"/>
</dbReference>
<keyword evidence="2 9" id="KW-0813">Transport</keyword>
<evidence type="ECO:0000256" key="3">
    <source>
        <dbReference type="ARBA" id="ARBA00022692"/>
    </source>
</evidence>
<dbReference type="PANTHER" id="PTHR45711:SF6">
    <property type="entry name" value="CHLORIDE CHANNEL PROTEIN"/>
    <property type="match status" value="1"/>
</dbReference>
<dbReference type="FunFam" id="1.10.3080.10:FF:000011">
    <property type="entry name" value="Chloride channel protein"/>
    <property type="match status" value="1"/>
</dbReference>
<dbReference type="EnsemblMetazoa" id="Aqu2.1.19917_001">
    <property type="protein sequence ID" value="Aqu2.1.19917_001"/>
    <property type="gene ID" value="Aqu2.1.19917"/>
</dbReference>
<dbReference type="FunCoup" id="A0A1X7TWT4">
    <property type="interactions" value="584"/>
</dbReference>
<dbReference type="CDD" id="cd04591">
    <property type="entry name" value="CBS_pair_voltage-gated_CLC_euk_bac"/>
    <property type="match status" value="1"/>
</dbReference>
<dbReference type="InParanoid" id="A0A1X7TWT4"/>
<dbReference type="InterPro" id="IPR014743">
    <property type="entry name" value="Cl-channel_core"/>
</dbReference>
<sequence length="827" mass="91909">MGVSGSSTRKVVESFKMSRLSIKYTPDDSDSDDPLLSPVATTDDERVTERSHRVLPNQLIETIEPSQRRRGRISSVSEYDIVADRMVPKYYEDFHTIDWLRDKTKDHLRHKLIENRKRTSIGAFFNKYLDAASGWILVFLVGVAAGLLAGVIDVAAIWTSDLKMGMCPSSGYYGAQQCCWLNNQSYAEEGSCSAWQEWSDTLSFTSGPARYAFNYFIYVLFSVIFAGLAGLFVVILAPYASGSGIPEAKTILSGFVIRGYLGAWTLIVKIAGMVLAVGAGLSLGKEGPLVHVACCCGNLFTRLFPKYYNNEAKKREILSAAAAAGVSVAFGAPVGGVLFSLEEVSYYFPHKVMWRSFFAALAAAFTLQLMNPYFSGKIALFYINYDHTWHLFEFVPFVILGILGGLYGAFFIKCNLVWSKIRKNKFKKFPLPIIEVLVVAVATGIISYPNIYTRDNASEVIKKLFSQCGPEDNNDLLCEYNRSYTYNLLDEYHDNEATSKVYEAMLLLSLAMVAKAILTIFTFGMKVPAGLFIPSMFVGACVGRVIGIGMEQIAFIYKDSWFFKLFCSPHEACVTPGLYAMIGAAAALGGVTRMTVSLVVIMFELTGGLSYIVPIMVAVMISKWVGDAIVKDGIYDGHIHLNGFPFLDSKEDFIHDTLVCDVMKPQPGDAPLETIDLSTCTISSLRKLVRESNYFGYPCLLSNETQLLEGFLTRKDIMTSLELIDARKDEDVTEESRVFFLDKSHRLQEAVVDSDVPSVNIRGTIDPAPIQVSDQTPMKTVVELFGKMGLRQAFVSRNGRLLGIVTKKDMLRHVSSMEKNPYSIQYH</sequence>
<feature type="transmembrane region" description="Helical" evidence="9">
    <location>
        <begin position="577"/>
        <end position="601"/>
    </location>
</feature>
<evidence type="ECO:0000313" key="13">
    <source>
        <dbReference type="Proteomes" id="UP000007879"/>
    </source>
</evidence>
<evidence type="ECO:0000256" key="4">
    <source>
        <dbReference type="ARBA" id="ARBA00022989"/>
    </source>
</evidence>
<gene>
    <name evidence="12" type="primary">100641395</name>
</gene>
<dbReference type="KEGG" id="aqu:100641395"/>
<feature type="transmembrane region" description="Helical" evidence="9">
    <location>
        <begin position="429"/>
        <end position="448"/>
    </location>
</feature>
<dbReference type="SUPFAM" id="SSF81340">
    <property type="entry name" value="Clc chloride channel"/>
    <property type="match status" value="1"/>
</dbReference>
<accession>A0A1X7TWT4</accession>
<feature type="transmembrane region" description="Helical" evidence="9">
    <location>
        <begin position="608"/>
        <end position="626"/>
    </location>
</feature>
<keyword evidence="8" id="KW-0129">CBS domain</keyword>
<keyword evidence="7 9" id="KW-0868">Chloride</keyword>
<keyword evidence="6 9" id="KW-0472">Membrane</keyword>
<dbReference type="InterPro" id="IPR000644">
    <property type="entry name" value="CBS_dom"/>
</dbReference>
<feature type="transmembrane region" description="Helical" evidence="9">
    <location>
        <begin position="394"/>
        <end position="417"/>
    </location>
</feature>
<dbReference type="GO" id="GO:0005769">
    <property type="term" value="C:early endosome"/>
    <property type="evidence" value="ECO:0007669"/>
    <property type="project" value="TreeGrafter"/>
</dbReference>
<evidence type="ECO:0000259" key="11">
    <source>
        <dbReference type="PROSITE" id="PS51371"/>
    </source>
</evidence>
<dbReference type="GO" id="GO:0010008">
    <property type="term" value="C:endosome membrane"/>
    <property type="evidence" value="ECO:0007669"/>
    <property type="project" value="UniProtKB-SubCell"/>
</dbReference>
<reference evidence="12" key="2">
    <citation type="submission" date="2017-05" db="UniProtKB">
        <authorList>
            <consortium name="EnsemblMetazoa"/>
        </authorList>
    </citation>
    <scope>IDENTIFICATION</scope>
</reference>
<dbReference type="Proteomes" id="UP000007879">
    <property type="component" value="Unassembled WGS sequence"/>
</dbReference>
<feature type="transmembrane region" description="Helical" evidence="9">
    <location>
        <begin position="504"/>
        <end position="524"/>
    </location>
</feature>
<name>A0A1X7TWT4_AMPQE</name>
<evidence type="ECO:0000256" key="5">
    <source>
        <dbReference type="ARBA" id="ARBA00023065"/>
    </source>
</evidence>
<dbReference type="OrthoDB" id="44789at2759"/>
<dbReference type="Pfam" id="PF00654">
    <property type="entry name" value="Voltage_CLC"/>
    <property type="match status" value="1"/>
</dbReference>
<keyword evidence="4 9" id="KW-1133">Transmembrane helix</keyword>
<evidence type="ECO:0000256" key="7">
    <source>
        <dbReference type="ARBA" id="ARBA00023214"/>
    </source>
</evidence>
<dbReference type="EnsemblMetazoa" id="XM_020001687.1">
    <property type="protein sequence ID" value="XP_019857246.1"/>
    <property type="gene ID" value="LOC100641395"/>
</dbReference>
<dbReference type="eggNOG" id="KOG0475">
    <property type="taxonomic scope" value="Eukaryota"/>
</dbReference>
<keyword evidence="13" id="KW-1185">Reference proteome</keyword>
<dbReference type="SMART" id="SM00116">
    <property type="entry name" value="CBS"/>
    <property type="match status" value="1"/>
</dbReference>
<dbReference type="InterPro" id="IPR001807">
    <property type="entry name" value="ClC"/>
</dbReference>
<proteinExistence type="inferred from homology"/>
<dbReference type="Gene3D" id="1.10.3080.10">
    <property type="entry name" value="Clc chloride channel"/>
    <property type="match status" value="1"/>
</dbReference>
<dbReference type="InterPro" id="IPR046342">
    <property type="entry name" value="CBS_dom_sf"/>
</dbReference>
<evidence type="ECO:0000256" key="10">
    <source>
        <dbReference type="SAM" id="MobiDB-lite"/>
    </source>
</evidence>
<dbReference type="GO" id="GO:0005247">
    <property type="term" value="F:voltage-gated chloride channel activity"/>
    <property type="evidence" value="ECO:0007669"/>
    <property type="project" value="TreeGrafter"/>
</dbReference>
<organism evidence="12">
    <name type="scientific">Amphimedon queenslandica</name>
    <name type="common">Sponge</name>
    <dbReference type="NCBI Taxonomy" id="400682"/>
    <lineage>
        <taxon>Eukaryota</taxon>
        <taxon>Metazoa</taxon>
        <taxon>Porifera</taxon>
        <taxon>Demospongiae</taxon>
        <taxon>Heteroscleromorpha</taxon>
        <taxon>Haplosclerida</taxon>
        <taxon>Niphatidae</taxon>
        <taxon>Amphimedon</taxon>
    </lineage>
</organism>
<evidence type="ECO:0000256" key="1">
    <source>
        <dbReference type="ARBA" id="ARBA00004337"/>
    </source>
</evidence>
<evidence type="ECO:0000256" key="9">
    <source>
        <dbReference type="RuleBase" id="RU361221"/>
    </source>
</evidence>
<reference evidence="13" key="1">
    <citation type="journal article" date="2010" name="Nature">
        <title>The Amphimedon queenslandica genome and the evolution of animal complexity.</title>
        <authorList>
            <person name="Srivastava M."/>
            <person name="Simakov O."/>
            <person name="Chapman J."/>
            <person name="Fahey B."/>
            <person name="Gauthier M.E."/>
            <person name="Mitros T."/>
            <person name="Richards G.S."/>
            <person name="Conaco C."/>
            <person name="Dacre M."/>
            <person name="Hellsten U."/>
            <person name="Larroux C."/>
            <person name="Putnam N.H."/>
            <person name="Stanke M."/>
            <person name="Adamska M."/>
            <person name="Darling A."/>
            <person name="Degnan S.M."/>
            <person name="Oakley T.H."/>
            <person name="Plachetzki D.C."/>
            <person name="Zhai Y."/>
            <person name="Adamski M."/>
            <person name="Calcino A."/>
            <person name="Cummins S.F."/>
            <person name="Goodstein D.M."/>
            <person name="Harris C."/>
            <person name="Jackson D.J."/>
            <person name="Leys S.P."/>
            <person name="Shu S."/>
            <person name="Woodcroft B.J."/>
            <person name="Vervoort M."/>
            <person name="Kosik K.S."/>
            <person name="Manning G."/>
            <person name="Degnan B.M."/>
            <person name="Rokhsar D.S."/>
        </authorList>
    </citation>
    <scope>NUCLEOTIDE SEQUENCE [LARGE SCALE GENOMIC DNA]</scope>
</reference>
<protein>
    <recommendedName>
        <fullName evidence="9">Chloride channel protein</fullName>
    </recommendedName>
</protein>
<dbReference type="PANTHER" id="PTHR45711">
    <property type="entry name" value="CHLORIDE CHANNEL PROTEIN"/>
    <property type="match status" value="1"/>
</dbReference>
<dbReference type="Pfam" id="PF00571">
    <property type="entry name" value="CBS"/>
    <property type="match status" value="1"/>
</dbReference>
<dbReference type="GO" id="GO:0005794">
    <property type="term" value="C:Golgi apparatus"/>
    <property type="evidence" value="ECO:0007669"/>
    <property type="project" value="TreeGrafter"/>
</dbReference>
<feature type="domain" description="CBS" evidence="11">
    <location>
        <begin position="765"/>
        <end position="822"/>
    </location>
</feature>
<dbReference type="SUPFAM" id="SSF54631">
    <property type="entry name" value="CBS-domain pair"/>
    <property type="match status" value="1"/>
</dbReference>
<dbReference type="AlphaFoldDB" id="A0A1X7TWT4"/>
<evidence type="ECO:0000256" key="2">
    <source>
        <dbReference type="ARBA" id="ARBA00022448"/>
    </source>
</evidence>
<comment type="subcellular location">
    <subcellularLocation>
        <location evidence="1">Endosome membrane</location>
        <topology evidence="1">Multi-pass membrane protein</topology>
    </subcellularLocation>
    <subcellularLocation>
        <location evidence="9">Membrane</location>
        <topology evidence="9">Multi-pass membrane protein</topology>
    </subcellularLocation>
</comment>
<feature type="transmembrane region" description="Helical" evidence="9">
    <location>
        <begin position="135"/>
        <end position="158"/>
    </location>
</feature>
<keyword evidence="3 9" id="KW-0812">Transmembrane</keyword>
<dbReference type="CDD" id="cd03684">
    <property type="entry name" value="ClC_3_like"/>
    <property type="match status" value="1"/>
</dbReference>
<evidence type="ECO:0000256" key="6">
    <source>
        <dbReference type="ARBA" id="ARBA00023136"/>
    </source>
</evidence>
<dbReference type="STRING" id="400682.A0A1X7TWT4"/>
<feature type="transmembrane region" description="Helical" evidence="9">
    <location>
        <begin position="215"/>
        <end position="239"/>
    </location>
</feature>
<feature type="transmembrane region" description="Helical" evidence="9">
    <location>
        <begin position="353"/>
        <end position="374"/>
    </location>
</feature>
<keyword evidence="5 9" id="KW-0406">Ion transport</keyword>